<feature type="transmembrane region" description="Helical" evidence="5">
    <location>
        <begin position="56"/>
        <end position="82"/>
    </location>
</feature>
<dbReference type="AlphaFoldDB" id="A0AAE5CDR0"/>
<reference evidence="7 8" key="1">
    <citation type="submission" date="2020-01" db="EMBL/GenBank/DDBJ databases">
        <title>Genomes assembled from Gulf of Kutch pelagic sediment metagenomes.</title>
        <authorList>
            <person name="Chandrashekar M."/>
            <person name="Mahajan M.S."/>
            <person name="Dave K.J."/>
            <person name="Vatsa P."/>
            <person name="Nathani N.M."/>
        </authorList>
    </citation>
    <scope>NUCLEOTIDE SEQUENCE [LARGE SCALE GENOMIC DNA]</scope>
    <source>
        <strain evidence="7">KS3-K002</strain>
    </source>
</reference>
<accession>A0AAE5CDR0</accession>
<comment type="subcellular location">
    <subcellularLocation>
        <location evidence="1">Membrane</location>
        <topology evidence="1">Multi-pass membrane protein</topology>
    </subcellularLocation>
</comment>
<feature type="domain" description="Yip1" evidence="6">
    <location>
        <begin position="35"/>
        <end position="161"/>
    </location>
</feature>
<dbReference type="InterPro" id="IPR018212">
    <property type="entry name" value="Na/solute_symporter_CS"/>
</dbReference>
<dbReference type="EMBL" id="JAACAK010000120">
    <property type="protein sequence ID" value="NIR76334.1"/>
    <property type="molecule type" value="Genomic_DNA"/>
</dbReference>
<protein>
    <recommendedName>
        <fullName evidence="6">Yip1 domain-containing protein</fullName>
    </recommendedName>
</protein>
<feature type="transmembrane region" description="Helical" evidence="5">
    <location>
        <begin position="149"/>
        <end position="173"/>
    </location>
</feature>
<evidence type="ECO:0000313" key="7">
    <source>
        <dbReference type="EMBL" id="NIR76334.1"/>
    </source>
</evidence>
<dbReference type="PROSITE" id="PS00456">
    <property type="entry name" value="NA_SOLUT_SYMP_1"/>
    <property type="match status" value="1"/>
</dbReference>
<sequence length="174" mass="17710">MAGFAERMMGAAALDVRTYEEVEHDHTATGQAAGVVALVAIASAIGSYGVGGIAGAIGAVVAAFVSWVIWAAVTLVVGTKIFDGTADMGEMLRTLGFAQSVGVVKVLGIVPILGWLASIAAGLWMLVCGVVAIRQALDFTTGKAIGTVLIGWVAMMLLYVLFGGFLAGVFGIFG</sequence>
<evidence type="ECO:0000313" key="8">
    <source>
        <dbReference type="Proteomes" id="UP000702544"/>
    </source>
</evidence>
<dbReference type="InterPro" id="IPR006977">
    <property type="entry name" value="Yip1_dom"/>
</dbReference>
<gene>
    <name evidence="7" type="ORF">GWO12_14665</name>
</gene>
<proteinExistence type="predicted"/>
<feature type="transmembrane region" description="Helical" evidence="5">
    <location>
        <begin position="32"/>
        <end position="50"/>
    </location>
</feature>
<dbReference type="Pfam" id="PF04893">
    <property type="entry name" value="Yip1"/>
    <property type="match status" value="1"/>
</dbReference>
<comment type="caution">
    <text evidence="7">The sequence shown here is derived from an EMBL/GenBank/DDBJ whole genome shotgun (WGS) entry which is preliminary data.</text>
</comment>
<evidence type="ECO:0000256" key="4">
    <source>
        <dbReference type="ARBA" id="ARBA00023136"/>
    </source>
</evidence>
<keyword evidence="4 5" id="KW-0472">Membrane</keyword>
<name>A0AAE5CDR0_9BACT</name>
<evidence type="ECO:0000256" key="5">
    <source>
        <dbReference type="SAM" id="Phobius"/>
    </source>
</evidence>
<evidence type="ECO:0000256" key="3">
    <source>
        <dbReference type="ARBA" id="ARBA00022989"/>
    </source>
</evidence>
<evidence type="ECO:0000256" key="2">
    <source>
        <dbReference type="ARBA" id="ARBA00022692"/>
    </source>
</evidence>
<keyword evidence="3 5" id="KW-1133">Transmembrane helix</keyword>
<dbReference type="Proteomes" id="UP000702544">
    <property type="component" value="Unassembled WGS sequence"/>
</dbReference>
<evidence type="ECO:0000256" key="1">
    <source>
        <dbReference type="ARBA" id="ARBA00004141"/>
    </source>
</evidence>
<dbReference type="GO" id="GO:0016020">
    <property type="term" value="C:membrane"/>
    <property type="evidence" value="ECO:0007669"/>
    <property type="project" value="UniProtKB-SubCell"/>
</dbReference>
<evidence type="ECO:0000259" key="6">
    <source>
        <dbReference type="Pfam" id="PF04893"/>
    </source>
</evidence>
<organism evidence="7 8">
    <name type="scientific">Candidatus Kutchimonas denitrificans</name>
    <dbReference type="NCBI Taxonomy" id="3056748"/>
    <lineage>
        <taxon>Bacteria</taxon>
        <taxon>Pseudomonadati</taxon>
        <taxon>Gemmatimonadota</taxon>
        <taxon>Gemmatimonadia</taxon>
        <taxon>Candidatus Palauibacterales</taxon>
        <taxon>Candidatus Palauibacteraceae</taxon>
        <taxon>Candidatus Kutchimonas</taxon>
    </lineage>
</organism>
<keyword evidence="2 5" id="KW-0812">Transmembrane</keyword>